<dbReference type="Proteomes" id="UP000826709">
    <property type="component" value="Chromosome"/>
</dbReference>
<evidence type="ECO:0000256" key="2">
    <source>
        <dbReference type="ARBA" id="ARBA00023204"/>
    </source>
</evidence>
<dbReference type="GO" id="GO:0009411">
    <property type="term" value="P:response to UV"/>
    <property type="evidence" value="ECO:0007669"/>
    <property type="project" value="InterPro"/>
</dbReference>
<reference evidence="3" key="1">
    <citation type="journal article" date="2005" name="Int. J. Syst. Evol. Microbiol.">
        <title>Methanofollis formosanus sp. nov., isolated from a fish pond.</title>
        <authorList>
            <person name="Wu S.Y."/>
            <person name="Chen S.C."/>
            <person name="Lai M.C."/>
        </authorList>
    </citation>
    <scope>NUCLEOTIDE SEQUENCE</scope>
    <source>
        <strain evidence="3">ML15</strain>
    </source>
</reference>
<accession>A0A8G1EGN8</accession>
<keyword evidence="3" id="KW-0540">Nuclease</keyword>
<organism evidence="3 4">
    <name type="scientific">Methanofollis formosanus</name>
    <dbReference type="NCBI Taxonomy" id="299308"/>
    <lineage>
        <taxon>Archaea</taxon>
        <taxon>Methanobacteriati</taxon>
        <taxon>Methanobacteriota</taxon>
        <taxon>Stenosarchaea group</taxon>
        <taxon>Methanomicrobia</taxon>
        <taxon>Methanomicrobiales</taxon>
        <taxon>Methanomicrobiaceae</taxon>
        <taxon>Methanofollis</taxon>
    </lineage>
</organism>
<evidence type="ECO:0000313" key="3">
    <source>
        <dbReference type="EMBL" id="QYZ79995.1"/>
    </source>
</evidence>
<keyword evidence="2" id="KW-0234">DNA repair</keyword>
<dbReference type="PANTHER" id="PTHR31290:SF5">
    <property type="entry name" value="UV-DAMAGE ENDONUCLEASE"/>
    <property type="match status" value="1"/>
</dbReference>
<evidence type="ECO:0000256" key="1">
    <source>
        <dbReference type="ARBA" id="ARBA00022763"/>
    </source>
</evidence>
<dbReference type="Gene3D" id="3.20.20.150">
    <property type="entry name" value="Divalent-metal-dependent TIM barrel enzymes"/>
    <property type="match status" value="1"/>
</dbReference>
<sequence>MMKIGYPCANLTIGPIKDLFSKEEAEAIAVENLACLARTLEFNEKAGLSFFAISPRLIPHQTLPDLVVEYSECLAAIGAYVKEKGMRIAACPARAALAAERRAADLAHLASLLDAMGLDTTAKIPVRINGRGEAESVAASFCREYDALPEAVTRRLVIRNDRIHTVGDCCAVGQACGVPVAYDHHQAGGDPGEGVRECALTWKSGDGAPIVFYGSLDPGVPHPQSVDPAAFRSFLAATAPAAREIDVMLLFKDRERSALTARRVARDDLRLRGAPLMTVRH</sequence>
<proteinExistence type="predicted"/>
<dbReference type="GO" id="GO:0004519">
    <property type="term" value="F:endonuclease activity"/>
    <property type="evidence" value="ECO:0007669"/>
    <property type="project" value="UniProtKB-KW"/>
</dbReference>
<protein>
    <submittedName>
        <fullName evidence="3">UV DNA damage repair endonuclease UvsE</fullName>
    </submittedName>
</protein>
<dbReference type="PANTHER" id="PTHR31290">
    <property type="entry name" value="UV-DAMAGE ENDONUCLEASE"/>
    <property type="match status" value="1"/>
</dbReference>
<dbReference type="AlphaFoldDB" id="A0A8G1EGN8"/>
<dbReference type="EMBL" id="CP037968">
    <property type="protein sequence ID" value="QYZ79995.1"/>
    <property type="molecule type" value="Genomic_DNA"/>
</dbReference>
<dbReference type="KEGG" id="mfk:E2N92_11455"/>
<dbReference type="Pfam" id="PF03851">
    <property type="entry name" value="UvdE"/>
    <property type="match status" value="1"/>
</dbReference>
<dbReference type="InterPro" id="IPR004601">
    <property type="entry name" value="UvdE"/>
</dbReference>
<dbReference type="GO" id="GO:0006289">
    <property type="term" value="P:nucleotide-excision repair"/>
    <property type="evidence" value="ECO:0007669"/>
    <property type="project" value="InterPro"/>
</dbReference>
<keyword evidence="1" id="KW-0227">DNA damage</keyword>
<gene>
    <name evidence="3" type="ORF">E2N92_11455</name>
</gene>
<reference evidence="3" key="2">
    <citation type="submission" date="2019-03" db="EMBL/GenBank/DDBJ databases">
        <authorList>
            <person name="Chen S.-C."/>
            <person name="Wu S.-Y."/>
            <person name="Lai M.-C."/>
        </authorList>
    </citation>
    <scope>NUCLEOTIDE SEQUENCE</scope>
    <source>
        <strain evidence="3">ML15</strain>
    </source>
</reference>
<keyword evidence="3" id="KW-0255">Endonuclease</keyword>
<keyword evidence="4" id="KW-1185">Reference proteome</keyword>
<keyword evidence="3" id="KW-0378">Hydrolase</keyword>
<name>A0A8G1EGN8_9EURY</name>
<evidence type="ECO:0000313" key="4">
    <source>
        <dbReference type="Proteomes" id="UP000826709"/>
    </source>
</evidence>